<evidence type="ECO:0000313" key="5">
    <source>
        <dbReference type="EMBL" id="CAB3224717.1"/>
    </source>
</evidence>
<evidence type="ECO:0000313" key="8">
    <source>
        <dbReference type="Proteomes" id="UP000494256"/>
    </source>
</evidence>
<dbReference type="PANTHER" id="PTHR19303:SF73">
    <property type="entry name" value="PROTEIN PDC2"/>
    <property type="match status" value="1"/>
</dbReference>
<comment type="subcellular location">
    <subcellularLocation>
        <location evidence="1">Nucleus</location>
    </subcellularLocation>
</comment>
<comment type="caution">
    <text evidence="5">The sequence shown here is derived from an EMBL/GenBank/DDBJ whole genome shotgun (WGS) entry which is preliminary data.</text>
</comment>
<dbReference type="SMART" id="SM00674">
    <property type="entry name" value="CENPB"/>
    <property type="match status" value="1"/>
</dbReference>
<dbReference type="Pfam" id="PF04218">
    <property type="entry name" value="CENP-B_N"/>
    <property type="match status" value="1"/>
</dbReference>
<accession>A0A8S0YYT7</accession>
<dbReference type="GO" id="GO:0005634">
    <property type="term" value="C:nucleus"/>
    <property type="evidence" value="ECO:0007669"/>
    <property type="project" value="UniProtKB-SubCell"/>
</dbReference>
<evidence type="ECO:0000259" key="4">
    <source>
        <dbReference type="PROSITE" id="PS51253"/>
    </source>
</evidence>
<keyword evidence="3" id="KW-0539">Nucleus</keyword>
<dbReference type="InterPro" id="IPR006600">
    <property type="entry name" value="HTH_CenpB_DNA-bd_dom"/>
</dbReference>
<reference evidence="7 8" key="1">
    <citation type="submission" date="2020-04" db="EMBL/GenBank/DDBJ databases">
        <authorList>
            <person name="Wallbank WR R."/>
            <person name="Pardo Diaz C."/>
            <person name="Kozak K."/>
            <person name="Martin S."/>
            <person name="Jiggins C."/>
            <person name="Moest M."/>
            <person name="Warren A I."/>
            <person name="Byers J.R.P. K."/>
            <person name="Montejo-Kovacevich G."/>
            <person name="Yen C E."/>
        </authorList>
    </citation>
    <scope>NUCLEOTIDE SEQUENCE [LARGE SCALE GENOMIC DNA]</scope>
</reference>
<dbReference type="InterPro" id="IPR007889">
    <property type="entry name" value="HTH_Psq"/>
</dbReference>
<feature type="domain" description="HTH CENPB-type" evidence="4">
    <location>
        <begin position="64"/>
        <end position="135"/>
    </location>
</feature>
<proteinExistence type="predicted"/>
<dbReference type="Gene3D" id="1.10.10.60">
    <property type="entry name" value="Homeodomain-like"/>
    <property type="match status" value="2"/>
</dbReference>
<dbReference type="GO" id="GO:0003677">
    <property type="term" value="F:DNA binding"/>
    <property type="evidence" value="ECO:0007669"/>
    <property type="project" value="UniProtKB-KW"/>
</dbReference>
<dbReference type="Pfam" id="PF03221">
    <property type="entry name" value="HTH_Tnp_Tc5"/>
    <property type="match status" value="1"/>
</dbReference>
<evidence type="ECO:0000313" key="7">
    <source>
        <dbReference type="Proteomes" id="UP000494106"/>
    </source>
</evidence>
<dbReference type="PANTHER" id="PTHR19303">
    <property type="entry name" value="TRANSPOSON"/>
    <property type="match status" value="1"/>
</dbReference>
<dbReference type="InterPro" id="IPR050863">
    <property type="entry name" value="CenT-Element_Derived"/>
</dbReference>
<dbReference type="EMBL" id="CADEBC010000479">
    <property type="protein sequence ID" value="CAB3232955.1"/>
    <property type="molecule type" value="Genomic_DNA"/>
</dbReference>
<evidence type="ECO:0000313" key="6">
    <source>
        <dbReference type="EMBL" id="CAB3232955.1"/>
    </source>
</evidence>
<evidence type="ECO:0000256" key="2">
    <source>
        <dbReference type="ARBA" id="ARBA00023125"/>
    </source>
</evidence>
<dbReference type="OrthoDB" id="125347at2759"/>
<organism evidence="5 8">
    <name type="scientific">Arctia plantaginis</name>
    <name type="common">Wood tiger moth</name>
    <name type="synonym">Phalaena plantaginis</name>
    <dbReference type="NCBI Taxonomy" id="874455"/>
    <lineage>
        <taxon>Eukaryota</taxon>
        <taxon>Metazoa</taxon>
        <taxon>Ecdysozoa</taxon>
        <taxon>Arthropoda</taxon>
        <taxon>Hexapoda</taxon>
        <taxon>Insecta</taxon>
        <taxon>Pterygota</taxon>
        <taxon>Neoptera</taxon>
        <taxon>Endopterygota</taxon>
        <taxon>Lepidoptera</taxon>
        <taxon>Glossata</taxon>
        <taxon>Ditrysia</taxon>
        <taxon>Noctuoidea</taxon>
        <taxon>Erebidae</taxon>
        <taxon>Arctiinae</taxon>
        <taxon>Arctia</taxon>
    </lineage>
</organism>
<dbReference type="SUPFAM" id="SSF46689">
    <property type="entry name" value="Homeodomain-like"/>
    <property type="match status" value="2"/>
</dbReference>
<dbReference type="InterPro" id="IPR009057">
    <property type="entry name" value="Homeodomain-like_sf"/>
</dbReference>
<evidence type="ECO:0000256" key="3">
    <source>
        <dbReference type="ARBA" id="ARBA00023242"/>
    </source>
</evidence>
<sequence>MTTVKRKALSLQEKMKILKIFDENSQTKNQTQLAAELQLPTSTLRTILKNREEIIEKYSLGGVGRKKLKAGKFVKLEKVLIEWFHRARASKLPINGRILCDKAREIADNLQITDFNASSGWIDRFKNRHGIVYRQRSGDSETAPELTWMATLPATVDPSYEVDVVLEEAEPVVLESLPIVTNVQALSAVNVLRRYMSALDESEDALDKLYYIESLVIANTAKSICETKTSD</sequence>
<keyword evidence="7" id="KW-1185">Reference proteome</keyword>
<dbReference type="AlphaFoldDB" id="A0A8S0YYT7"/>
<dbReference type="EMBL" id="CADEBD010000175">
    <property type="protein sequence ID" value="CAB3224717.1"/>
    <property type="molecule type" value="Genomic_DNA"/>
</dbReference>
<dbReference type="PROSITE" id="PS51253">
    <property type="entry name" value="HTH_CENPB"/>
    <property type="match status" value="1"/>
</dbReference>
<protein>
    <recommendedName>
        <fullName evidence="4">HTH CENPB-type domain-containing protein</fullName>
    </recommendedName>
</protein>
<dbReference type="Proteomes" id="UP000494106">
    <property type="component" value="Unassembled WGS sequence"/>
</dbReference>
<dbReference type="Proteomes" id="UP000494256">
    <property type="component" value="Unassembled WGS sequence"/>
</dbReference>
<gene>
    <name evidence="5" type="ORF">APLA_LOCUS1979</name>
    <name evidence="6" type="ORF">APLA_LOCUS4992</name>
</gene>
<keyword evidence="2" id="KW-0238">DNA-binding</keyword>
<evidence type="ECO:0000256" key="1">
    <source>
        <dbReference type="ARBA" id="ARBA00004123"/>
    </source>
</evidence>
<name>A0A8S0YYT7_ARCPL</name>